<evidence type="ECO:0000313" key="2">
    <source>
        <dbReference type="EMBL" id="JAP39579.1"/>
    </source>
</evidence>
<dbReference type="InterPro" id="IPR001666">
    <property type="entry name" value="PI_transfer"/>
</dbReference>
<sequence>MLIKEYRVILPMTVEQYQVAQLWTVIESSKNETGGGEGVEILVNEPFDGTKHPPEAHLVAAGQTFAAGQFTHKIYHLANKVPAFIRAISPSGAMEIEEVAWNAYPYCRTVLKNPAYMKSDFHIKVETMHVQDKVDLENVHQLSPELLEQREVVVIDIANDALYAQSDYKSEWDPKIFQSKATGLGPLLGPKWWENTDMPIMCAYKLVTCEFKWFGLQTITERFIQNVERRIFLNFHRQLFCSIDSWHGLSMEDIRVLEERTKEELDKQLKEGTLRGTIAE</sequence>
<dbReference type="GO" id="GO:0035091">
    <property type="term" value="F:phosphatidylinositol binding"/>
    <property type="evidence" value="ECO:0007669"/>
    <property type="project" value="TreeGrafter"/>
</dbReference>
<organism evidence="2">
    <name type="scientific">Schistocephalus solidus</name>
    <name type="common">Tapeworm</name>
    <dbReference type="NCBI Taxonomy" id="70667"/>
    <lineage>
        <taxon>Eukaryota</taxon>
        <taxon>Metazoa</taxon>
        <taxon>Spiralia</taxon>
        <taxon>Lophotrochozoa</taxon>
        <taxon>Platyhelminthes</taxon>
        <taxon>Cestoda</taxon>
        <taxon>Eucestoda</taxon>
        <taxon>Diphyllobothriidea</taxon>
        <taxon>Diphyllobothriidae</taxon>
        <taxon>Schistocephalus</taxon>
    </lineage>
</organism>
<dbReference type="FunFam" id="3.30.530.20:FF:000028">
    <property type="entry name" value="Phosphatidylinositol transfer protein 5"/>
    <property type="match status" value="1"/>
</dbReference>
<dbReference type="InterPro" id="IPR023393">
    <property type="entry name" value="START-like_dom_sf"/>
</dbReference>
<dbReference type="GO" id="GO:0008526">
    <property type="term" value="F:phosphatidylinositol transfer activity"/>
    <property type="evidence" value="ECO:0007669"/>
    <property type="project" value="TreeGrafter"/>
</dbReference>
<dbReference type="SUPFAM" id="SSF55961">
    <property type="entry name" value="Bet v1-like"/>
    <property type="match status" value="1"/>
</dbReference>
<dbReference type="AlphaFoldDB" id="A0A0X3NHZ5"/>
<dbReference type="GO" id="GO:0005737">
    <property type="term" value="C:cytoplasm"/>
    <property type="evidence" value="ECO:0007669"/>
    <property type="project" value="UniProtKB-ARBA"/>
</dbReference>
<evidence type="ECO:0000259" key="1">
    <source>
        <dbReference type="Pfam" id="PF02121"/>
    </source>
</evidence>
<dbReference type="GO" id="GO:0071944">
    <property type="term" value="C:cell periphery"/>
    <property type="evidence" value="ECO:0007669"/>
    <property type="project" value="UniProtKB-ARBA"/>
</dbReference>
<protein>
    <submittedName>
        <fullName evidence="2">Phosphatidylinositol transfer protein alpha isoform</fullName>
    </submittedName>
</protein>
<dbReference type="PANTHER" id="PTHR10658">
    <property type="entry name" value="PHOSPHATIDYLINOSITOL TRANSFER PROTEIN"/>
    <property type="match status" value="1"/>
</dbReference>
<reference evidence="2" key="1">
    <citation type="submission" date="2016-01" db="EMBL/GenBank/DDBJ databases">
        <title>Reference transcriptome for the parasite Schistocephalus solidus: insights into the molecular evolution of parasitism.</title>
        <authorList>
            <person name="Hebert F.O."/>
            <person name="Grambauer S."/>
            <person name="Barber I."/>
            <person name="Landry C.R."/>
            <person name="Aubin-Horth N."/>
        </authorList>
    </citation>
    <scope>NUCLEOTIDE SEQUENCE</scope>
</reference>
<dbReference type="Pfam" id="PF02121">
    <property type="entry name" value="IP_trans"/>
    <property type="match status" value="1"/>
</dbReference>
<dbReference type="Gene3D" id="3.30.530.20">
    <property type="match status" value="1"/>
</dbReference>
<dbReference type="PANTHER" id="PTHR10658:SF11">
    <property type="entry name" value="VIBRATOR, ISOFORM B"/>
    <property type="match status" value="1"/>
</dbReference>
<name>A0A0X3NHZ5_SCHSO</name>
<dbReference type="EMBL" id="GEEE01023646">
    <property type="protein sequence ID" value="JAP39579.1"/>
    <property type="molecule type" value="Transcribed_RNA"/>
</dbReference>
<feature type="domain" description="Phosphatidylinositol transfer protein N-terminal" evidence="1">
    <location>
        <begin position="1"/>
        <end position="263"/>
    </location>
</feature>
<dbReference type="GO" id="GO:0031210">
    <property type="term" value="F:phosphatidylcholine binding"/>
    <property type="evidence" value="ECO:0007669"/>
    <property type="project" value="TreeGrafter"/>
</dbReference>
<gene>
    <name evidence="2" type="primary">PIPNA</name>
    <name evidence="2" type="ORF">TR136758</name>
</gene>
<dbReference type="InterPro" id="IPR055261">
    <property type="entry name" value="PI_transfer_N"/>
</dbReference>
<proteinExistence type="predicted"/>
<dbReference type="PRINTS" id="PR00391">
    <property type="entry name" value="PITRANSFER"/>
</dbReference>
<accession>A0A0X3NHZ5</accession>
<dbReference type="GO" id="GO:0008525">
    <property type="term" value="F:phosphatidylcholine transporter activity"/>
    <property type="evidence" value="ECO:0007669"/>
    <property type="project" value="TreeGrafter"/>
</dbReference>